<comment type="caution">
    <text evidence="2">The sequence shown here is derived from an EMBL/GenBank/DDBJ whole genome shotgun (WGS) entry which is preliminary data.</text>
</comment>
<accession>A0A9P6YQG7</accession>
<dbReference type="Pfam" id="PF14214">
    <property type="entry name" value="Helitron_like_N"/>
    <property type="match status" value="1"/>
</dbReference>
<protein>
    <recommendedName>
        <fullName evidence="1">Helitron helicase-like domain-containing protein</fullName>
    </recommendedName>
</protein>
<evidence type="ECO:0000313" key="3">
    <source>
        <dbReference type="Proteomes" id="UP000740926"/>
    </source>
</evidence>
<dbReference type="PANTHER" id="PTHR45786">
    <property type="entry name" value="DNA BINDING PROTEIN-LIKE"/>
    <property type="match status" value="1"/>
</dbReference>
<sequence length="469" mass="53422">MDKVCQHCGALHWTAEKQANVPASALSWESCCKHGAIKVDTLRDPPQLLKDLFTSNHVLSTHFLKNIRQFSMAFAFTSVGCNTVSATGRSDSGPSSFMIHGELYHLQGSINHIGNSDVSENRNAVPSYAQLYIYDPAFGVSNKLTNRLHTDNVNHFVNIYKHAHEILKDEYERQASNEEESIPFHIRLSPQMTLELVTGNDRRTENLPTTSEIAAVIPTEFAGSSFRDIKITYRNGIQHDSDSFKRINQTHAAFMPLHYALLFPRGDYGWHWGLKLSAVNLPNSFIQYVVDVWAVCDQNKLEWIRDNQSNLQADVYNDLTDALAHDNSDLSTVGTKFILPSSYTGGPRFMAKIYQVSMAIERHFGKPTFFITFTANPKWEEITNELIKDPSNQRPMQTAADRPDLVARVFNLKLREFLHDLKKKKIFGDYKGLIRTIEYQKRGLPHCHLLLFLEGDDSVFRDPEKIDET</sequence>
<organism evidence="2 3">
    <name type="scientific">Rhizopus delemar</name>
    <dbReference type="NCBI Taxonomy" id="936053"/>
    <lineage>
        <taxon>Eukaryota</taxon>
        <taxon>Fungi</taxon>
        <taxon>Fungi incertae sedis</taxon>
        <taxon>Mucoromycota</taxon>
        <taxon>Mucoromycotina</taxon>
        <taxon>Mucoromycetes</taxon>
        <taxon>Mucorales</taxon>
        <taxon>Mucorineae</taxon>
        <taxon>Rhizopodaceae</taxon>
        <taxon>Rhizopus</taxon>
    </lineage>
</organism>
<dbReference type="AlphaFoldDB" id="A0A9P6YQG7"/>
<evidence type="ECO:0000313" key="2">
    <source>
        <dbReference type="EMBL" id="KAG1556370.1"/>
    </source>
</evidence>
<keyword evidence="3" id="KW-1185">Reference proteome</keyword>
<proteinExistence type="predicted"/>
<dbReference type="Proteomes" id="UP000740926">
    <property type="component" value="Unassembled WGS sequence"/>
</dbReference>
<feature type="domain" description="Helitron helicase-like" evidence="1">
    <location>
        <begin position="283"/>
        <end position="451"/>
    </location>
</feature>
<dbReference type="InterPro" id="IPR025476">
    <property type="entry name" value="Helitron_helicase-like"/>
</dbReference>
<dbReference type="EMBL" id="JAANIU010004272">
    <property type="protein sequence ID" value="KAG1556370.1"/>
    <property type="molecule type" value="Genomic_DNA"/>
</dbReference>
<dbReference type="PANTHER" id="PTHR45786:SF74">
    <property type="entry name" value="ATP-DEPENDENT DNA HELICASE"/>
    <property type="match status" value="1"/>
</dbReference>
<evidence type="ECO:0000259" key="1">
    <source>
        <dbReference type="Pfam" id="PF14214"/>
    </source>
</evidence>
<reference evidence="2 3" key="1">
    <citation type="journal article" date="2020" name="Microb. Genom.">
        <title>Genetic diversity of clinical and environmental Mucorales isolates obtained from an investigation of mucormycosis cases among solid organ transplant recipients.</title>
        <authorList>
            <person name="Nguyen M.H."/>
            <person name="Kaul D."/>
            <person name="Muto C."/>
            <person name="Cheng S.J."/>
            <person name="Richter R.A."/>
            <person name="Bruno V.M."/>
            <person name="Liu G."/>
            <person name="Beyhan S."/>
            <person name="Sundermann A.J."/>
            <person name="Mounaud S."/>
            <person name="Pasculle A.W."/>
            <person name="Nierman W.C."/>
            <person name="Driscoll E."/>
            <person name="Cumbie R."/>
            <person name="Clancy C.J."/>
            <person name="Dupont C.L."/>
        </authorList>
    </citation>
    <scope>NUCLEOTIDE SEQUENCE [LARGE SCALE GENOMIC DNA]</scope>
    <source>
        <strain evidence="2 3">GL24</strain>
    </source>
</reference>
<name>A0A9P6YQG7_9FUNG</name>
<gene>
    <name evidence="2" type="ORF">G6F50_012747</name>
</gene>